<accession>K2BAQ4</accession>
<dbReference type="Pfam" id="PF01381">
    <property type="entry name" value="HTH_3"/>
    <property type="match status" value="1"/>
</dbReference>
<feature type="domain" description="HTH cro/C1-type" evidence="1">
    <location>
        <begin position="16"/>
        <end position="63"/>
    </location>
</feature>
<proteinExistence type="predicted"/>
<organism evidence="2">
    <name type="scientific">uncultured bacterium</name>
    <name type="common">gcode 4</name>
    <dbReference type="NCBI Taxonomy" id="1234023"/>
    <lineage>
        <taxon>Bacteria</taxon>
        <taxon>environmental samples</taxon>
    </lineage>
</organism>
<evidence type="ECO:0000259" key="1">
    <source>
        <dbReference type="PROSITE" id="PS50943"/>
    </source>
</evidence>
<dbReference type="Gene3D" id="1.10.260.40">
    <property type="entry name" value="lambda repressor-like DNA-binding domains"/>
    <property type="match status" value="1"/>
</dbReference>
<comment type="caution">
    <text evidence="2">The sequence shown here is derived from an EMBL/GenBank/DDBJ whole genome shotgun (WGS) entry which is preliminary data.</text>
</comment>
<reference evidence="2" key="1">
    <citation type="journal article" date="2012" name="Science">
        <title>Fermentation, hydrogen, and sulfur metabolism in multiple uncultivated bacterial phyla.</title>
        <authorList>
            <person name="Wrighton K.C."/>
            <person name="Thomas B.C."/>
            <person name="Sharon I."/>
            <person name="Miller C.S."/>
            <person name="Castelle C.J."/>
            <person name="VerBerkmoes N.C."/>
            <person name="Wilkins M.J."/>
            <person name="Hettich R.L."/>
            <person name="Lipton M.S."/>
            <person name="Williams K.H."/>
            <person name="Long P.E."/>
            <person name="Banfield J.F."/>
        </authorList>
    </citation>
    <scope>NUCLEOTIDE SEQUENCE [LARGE SCALE GENOMIC DNA]</scope>
</reference>
<dbReference type="InterPro" id="IPR010982">
    <property type="entry name" value="Lambda_DNA-bd_dom_sf"/>
</dbReference>
<dbReference type="SMART" id="SM00530">
    <property type="entry name" value="HTH_XRE"/>
    <property type="match status" value="1"/>
</dbReference>
<protein>
    <recommendedName>
        <fullName evidence="1">HTH cro/C1-type domain-containing protein</fullName>
    </recommendedName>
</protein>
<gene>
    <name evidence="2" type="ORF">ACD_49C00083G0010</name>
</gene>
<dbReference type="CDD" id="cd00093">
    <property type="entry name" value="HTH_XRE"/>
    <property type="match status" value="1"/>
</dbReference>
<sequence>MKKTDKELLEELWKKINKARKEVKLSQSELSKKTWIDRSYISMVERWETNITFLKLKKISEELWMNFVI</sequence>
<dbReference type="PROSITE" id="PS50943">
    <property type="entry name" value="HTH_CROC1"/>
    <property type="match status" value="1"/>
</dbReference>
<dbReference type="EMBL" id="AMFJ01021669">
    <property type="protein sequence ID" value="EKD65823.1"/>
    <property type="molecule type" value="Genomic_DNA"/>
</dbReference>
<dbReference type="SUPFAM" id="SSF47413">
    <property type="entry name" value="lambda repressor-like DNA-binding domains"/>
    <property type="match status" value="1"/>
</dbReference>
<dbReference type="AlphaFoldDB" id="K2BAQ4"/>
<evidence type="ECO:0000313" key="2">
    <source>
        <dbReference type="EMBL" id="EKD65823.1"/>
    </source>
</evidence>
<name>K2BAQ4_9BACT</name>
<dbReference type="GO" id="GO:0003677">
    <property type="term" value="F:DNA binding"/>
    <property type="evidence" value="ECO:0007669"/>
    <property type="project" value="InterPro"/>
</dbReference>
<dbReference type="InterPro" id="IPR001387">
    <property type="entry name" value="Cro/C1-type_HTH"/>
</dbReference>